<name>A0A9N8MFR4_9FLAO</name>
<dbReference type="Pfam" id="PF18962">
    <property type="entry name" value="Por_Secre_tail"/>
    <property type="match status" value="1"/>
</dbReference>
<dbReference type="RefSeq" id="WP_162087717.1">
    <property type="nucleotide sequence ID" value="NZ_CAJIMS010000001.1"/>
</dbReference>
<dbReference type="InterPro" id="IPR026444">
    <property type="entry name" value="Secre_tail"/>
</dbReference>
<dbReference type="Proteomes" id="UP000662618">
    <property type="component" value="Unassembled WGS sequence"/>
</dbReference>
<reference evidence="4" key="1">
    <citation type="submission" date="2020-12" db="EMBL/GenBank/DDBJ databases">
        <authorList>
            <person name="Rodrigo-Torres L."/>
            <person name="Arahal R. D."/>
            <person name="Lucena T."/>
        </authorList>
    </citation>
    <scope>NUCLEOTIDE SEQUENCE</scope>
    <source>
        <strain evidence="4">CECT 9390</strain>
    </source>
</reference>
<keyword evidence="1 2" id="KW-0732">Signal</keyword>
<evidence type="ECO:0000256" key="2">
    <source>
        <dbReference type="SAM" id="SignalP"/>
    </source>
</evidence>
<feature type="domain" description="Secretion system C-terminal sorting" evidence="3">
    <location>
        <begin position="215"/>
        <end position="280"/>
    </location>
</feature>
<gene>
    <name evidence="4" type="ORF">CHRY9390_01301</name>
</gene>
<dbReference type="AlphaFoldDB" id="A0A9N8MFR4"/>
<evidence type="ECO:0000256" key="1">
    <source>
        <dbReference type="ARBA" id="ARBA00022729"/>
    </source>
</evidence>
<proteinExistence type="predicted"/>
<dbReference type="EMBL" id="CAJIMS010000001">
    <property type="protein sequence ID" value="CAD7804979.1"/>
    <property type="molecule type" value="Genomic_DNA"/>
</dbReference>
<dbReference type="NCBIfam" id="TIGR04183">
    <property type="entry name" value="Por_Secre_tail"/>
    <property type="match status" value="1"/>
</dbReference>
<organism evidence="4 5">
    <name type="scientific">Chryseobacterium aquaeductus</name>
    <dbReference type="NCBI Taxonomy" id="2675056"/>
    <lineage>
        <taxon>Bacteria</taxon>
        <taxon>Pseudomonadati</taxon>
        <taxon>Bacteroidota</taxon>
        <taxon>Flavobacteriia</taxon>
        <taxon>Flavobacteriales</taxon>
        <taxon>Weeksellaceae</taxon>
        <taxon>Chryseobacterium group</taxon>
        <taxon>Chryseobacterium</taxon>
    </lineage>
</organism>
<evidence type="ECO:0000313" key="5">
    <source>
        <dbReference type="Proteomes" id="UP000662618"/>
    </source>
</evidence>
<keyword evidence="5" id="KW-1185">Reference proteome</keyword>
<evidence type="ECO:0000259" key="3">
    <source>
        <dbReference type="Pfam" id="PF18962"/>
    </source>
</evidence>
<evidence type="ECO:0000313" key="4">
    <source>
        <dbReference type="EMBL" id="CAD7804979.1"/>
    </source>
</evidence>
<comment type="caution">
    <text evidence="4">The sequence shown here is derived from an EMBL/GenBank/DDBJ whole genome shotgun (WGS) entry which is preliminary data.</text>
</comment>
<dbReference type="Gene3D" id="2.60.120.260">
    <property type="entry name" value="Galactose-binding domain-like"/>
    <property type="match status" value="1"/>
</dbReference>
<accession>A0A9N8MFR4</accession>
<protein>
    <recommendedName>
        <fullName evidence="3">Secretion system C-terminal sorting domain-containing protein</fullName>
    </recommendedName>
</protein>
<feature type="chain" id="PRO_5040428394" description="Secretion system C-terminal sorting domain-containing protein" evidence="2">
    <location>
        <begin position="19"/>
        <end position="282"/>
    </location>
</feature>
<feature type="signal peptide" evidence="2">
    <location>
        <begin position="1"/>
        <end position="18"/>
    </location>
</feature>
<sequence>MKKLLLALGILYCFSISAQTLLSENFEAATFPSTWTRTTLVTSRPWDLSTVNFSGTTPQAIALRDNFTITGTNSATLDWIASANTANLTSPSFSLVGAASPSLKFNVVVGWSYMINQDLGDLVAQISTDGGLTWTTLWDEDTETGFTNDSDTNPDTDLYNTVAVQKSLVPYIGQANVRIRFQYTATNADAVAIDDVQVLAATLATDEVSRSITSIYPNPTKGEINIKSDKKIKSSEILDFTGKSILKSSSAKADISSLHKGNYIMQVEFTDGTSISEKIIKE</sequence>